<dbReference type="PANTHER" id="PTHR43546:SF4">
    <property type="entry name" value="UPF0282 PROTEIN MJ1629"/>
    <property type="match status" value="1"/>
</dbReference>
<dbReference type="InterPro" id="IPR001279">
    <property type="entry name" value="Metallo-B-lactamas"/>
</dbReference>
<dbReference type="InterPro" id="IPR036866">
    <property type="entry name" value="RibonucZ/Hydroxyglut_hydro"/>
</dbReference>
<dbReference type="EMBL" id="JBITGY010000015">
    <property type="protein sequence ID" value="MFI6504486.1"/>
    <property type="molecule type" value="Genomic_DNA"/>
</dbReference>
<dbReference type="RefSeq" id="WP_397090229.1">
    <property type="nucleotide sequence ID" value="NZ_JBITGY010000015.1"/>
</dbReference>
<dbReference type="Pfam" id="PF18456">
    <property type="entry name" value="CmlA_N"/>
    <property type="match status" value="1"/>
</dbReference>
<evidence type="ECO:0000259" key="2">
    <source>
        <dbReference type="Pfam" id="PF18456"/>
    </source>
</evidence>
<proteinExistence type="predicted"/>
<comment type="caution">
    <text evidence="3">The sequence shown here is derived from an EMBL/GenBank/DDBJ whole genome shotgun (WGS) entry which is preliminary data.</text>
</comment>
<evidence type="ECO:0000259" key="1">
    <source>
        <dbReference type="Pfam" id="PF12706"/>
    </source>
</evidence>
<organism evidence="3 4">
    <name type="scientific">Nonomuraea typhae</name>
    <dbReference type="NCBI Taxonomy" id="2603600"/>
    <lineage>
        <taxon>Bacteria</taxon>
        <taxon>Bacillati</taxon>
        <taxon>Actinomycetota</taxon>
        <taxon>Actinomycetes</taxon>
        <taxon>Streptosporangiales</taxon>
        <taxon>Streptosporangiaceae</taxon>
        <taxon>Nonomuraea</taxon>
    </lineage>
</organism>
<evidence type="ECO:0000313" key="4">
    <source>
        <dbReference type="Proteomes" id="UP001612741"/>
    </source>
</evidence>
<dbReference type="SUPFAM" id="SSF56281">
    <property type="entry name" value="Metallo-hydrolase/oxidoreductase"/>
    <property type="match status" value="1"/>
</dbReference>
<sequence>MHGRALLSAYLSPSTVVQPLIHRWYAIPFLAAPHTGALNLAKRYVPALRSYLASPQKHERALANPSMFGAPFIDAGPSGPEGVQALLDQTLATGDPKLRMAEDIDTLRTTLRKLGDGRALTSIYQDLPESLKGIVELVYDTANSPSVRFFESLVYRSAAAQPEAQVLSLLERHNPRQPFIYSSPVLPHGEGRTDLRLPFAAEVLDELFAARLRPVDVEELAGRLGIAEADRAGFRRLFTAEAPRGYVPNETGGVRMQYFGHASVLLDFGGFTVMTDPTIGYDDDGFPQHYAIADLPESIDVVVLSHGHSDHFSLETLLQLRRRIKTIVVPQSSGGSLADISLRAMLEHYGFTDVVELADMQSLQIGPATITALPFLGEHGELDIRAKMVPMVRLGGRGFMFATDTSPVDPTVYDLVSKEIGQVDALFIGLECVGAPMTWLYGPLLDEPMSREHSVERGLRGSFAAPADRLAERLGARQIFVYALGIEPWLKHLTGCWYDPEAEQLKQSEILRELAGNRGVGAELLYITAERVWPVVDAS</sequence>
<dbReference type="InterPro" id="IPR041141">
    <property type="entry name" value="CmlA_N"/>
</dbReference>
<protein>
    <submittedName>
        <fullName evidence="3">MBL fold metallo-hydrolase</fullName>
    </submittedName>
</protein>
<gene>
    <name evidence="3" type="ORF">ACIBG2_44375</name>
</gene>
<name>A0ABW7Z8J7_9ACTN</name>
<keyword evidence="4" id="KW-1185">Reference proteome</keyword>
<accession>A0ABW7Z8J7</accession>
<feature type="domain" description="Metallo-beta-lactamase" evidence="1">
    <location>
        <begin position="292"/>
        <end position="428"/>
    </location>
</feature>
<feature type="domain" description="Diiron non-heme beta-hydroxylase N-terminal" evidence="2">
    <location>
        <begin position="10"/>
        <end position="241"/>
    </location>
</feature>
<dbReference type="InterPro" id="IPR050114">
    <property type="entry name" value="UPF0173_UPF0282_UlaG_hydrolase"/>
</dbReference>
<dbReference type="Proteomes" id="UP001612741">
    <property type="component" value="Unassembled WGS sequence"/>
</dbReference>
<dbReference type="Gene3D" id="3.60.15.10">
    <property type="entry name" value="Ribonuclease Z/Hydroxyacylglutathione hydrolase-like"/>
    <property type="match status" value="1"/>
</dbReference>
<dbReference type="PANTHER" id="PTHR43546">
    <property type="entry name" value="UPF0173 METAL-DEPENDENT HYDROLASE MJ1163-RELATED"/>
    <property type="match status" value="1"/>
</dbReference>
<evidence type="ECO:0000313" key="3">
    <source>
        <dbReference type="EMBL" id="MFI6504486.1"/>
    </source>
</evidence>
<reference evidence="3 4" key="1">
    <citation type="submission" date="2024-10" db="EMBL/GenBank/DDBJ databases">
        <title>The Natural Products Discovery Center: Release of the First 8490 Sequenced Strains for Exploring Actinobacteria Biosynthetic Diversity.</title>
        <authorList>
            <person name="Kalkreuter E."/>
            <person name="Kautsar S.A."/>
            <person name="Yang D."/>
            <person name="Bader C.D."/>
            <person name="Teijaro C.N."/>
            <person name="Fluegel L."/>
            <person name="Davis C.M."/>
            <person name="Simpson J.R."/>
            <person name="Lauterbach L."/>
            <person name="Steele A.D."/>
            <person name="Gui C."/>
            <person name="Meng S."/>
            <person name="Li G."/>
            <person name="Viehrig K."/>
            <person name="Ye F."/>
            <person name="Su P."/>
            <person name="Kiefer A.F."/>
            <person name="Nichols A."/>
            <person name="Cepeda A.J."/>
            <person name="Yan W."/>
            <person name="Fan B."/>
            <person name="Jiang Y."/>
            <person name="Adhikari A."/>
            <person name="Zheng C.-J."/>
            <person name="Schuster L."/>
            <person name="Cowan T.M."/>
            <person name="Smanski M.J."/>
            <person name="Chevrette M.G."/>
            <person name="De Carvalho L.P.S."/>
            <person name="Shen B."/>
        </authorList>
    </citation>
    <scope>NUCLEOTIDE SEQUENCE [LARGE SCALE GENOMIC DNA]</scope>
    <source>
        <strain evidence="3 4">NPDC050545</strain>
    </source>
</reference>
<dbReference type="Pfam" id="PF12706">
    <property type="entry name" value="Lactamase_B_2"/>
    <property type="match status" value="1"/>
</dbReference>